<feature type="domain" description="Solute-binding protein family 3/N-terminal" evidence="5">
    <location>
        <begin position="33"/>
        <end position="254"/>
    </location>
</feature>
<dbReference type="GO" id="GO:0030288">
    <property type="term" value="C:outer membrane-bounded periplasmic space"/>
    <property type="evidence" value="ECO:0007669"/>
    <property type="project" value="TreeGrafter"/>
</dbReference>
<comment type="caution">
    <text evidence="6">The sequence shown here is derived from an EMBL/GenBank/DDBJ whole genome shotgun (WGS) entry which is preliminary data.</text>
</comment>
<evidence type="ECO:0000313" key="7">
    <source>
        <dbReference type="Proteomes" id="UP000018857"/>
    </source>
</evidence>
<protein>
    <submittedName>
        <fullName evidence="6">ABC transporter</fullName>
    </submittedName>
</protein>
<feature type="chain" id="PRO_5004809178" evidence="4">
    <location>
        <begin position="23"/>
        <end position="277"/>
    </location>
</feature>
<keyword evidence="7" id="KW-1185">Reference proteome</keyword>
<evidence type="ECO:0000256" key="1">
    <source>
        <dbReference type="ARBA" id="ARBA00010333"/>
    </source>
</evidence>
<dbReference type="PANTHER" id="PTHR30085:SF6">
    <property type="entry name" value="ABC TRANSPORTER GLUTAMINE-BINDING PROTEIN GLNH"/>
    <property type="match status" value="1"/>
</dbReference>
<dbReference type="InterPro" id="IPR001638">
    <property type="entry name" value="Solute-binding_3/MltF_N"/>
</dbReference>
<sequence>MIIKSITATLALSTLAISAAHADQWSDIQSKGKFVCGVFADVPPFSSPDPETRQLVGMDTDLCKGLADKLGVPVELKPLSVEARIPELRQGRVDVVIANLAYTKTRAEQIQFSDPYYIARERLVVKAPLANKSKDYFNGKKLSSTKGSTSEQSIRLAGATPVTFQDTGSAYLAVLQNKSLGVVTNGMTARSLIRSAKESGVELAMIDDAMALEPVGVGMRQGEAAFYTKVNTALMAMENDGTIDKIWDTWIGVDTVYGIKRVDKVQKIADLDFEPLN</sequence>
<reference evidence="6 7" key="1">
    <citation type="journal article" date="2014" name="Genome Announc.">
        <title>Draft Genome Sequence of Marinomonas sp. Strain D104, a Polycyclic Aromatic Hydrocarbon-Degrading Bacterium from the Deep-Sea Sediment of the Arctic Ocean.</title>
        <authorList>
            <person name="Dong C."/>
            <person name="Bai X."/>
            <person name="Lai Q."/>
            <person name="Xie Y."/>
            <person name="Chen X."/>
            <person name="Shao Z."/>
        </authorList>
    </citation>
    <scope>NUCLEOTIDE SEQUENCE [LARGE SCALE GENOMIC DNA]</scope>
    <source>
        <strain evidence="6 7">D104</strain>
    </source>
</reference>
<dbReference type="InterPro" id="IPR051455">
    <property type="entry name" value="Bact_solute-bind_prot3"/>
</dbReference>
<evidence type="ECO:0000256" key="2">
    <source>
        <dbReference type="ARBA" id="ARBA00022448"/>
    </source>
</evidence>
<evidence type="ECO:0000259" key="5">
    <source>
        <dbReference type="SMART" id="SM00062"/>
    </source>
</evidence>
<keyword evidence="3 4" id="KW-0732">Signal</keyword>
<dbReference type="SUPFAM" id="SSF53850">
    <property type="entry name" value="Periplasmic binding protein-like II"/>
    <property type="match status" value="1"/>
</dbReference>
<dbReference type="GO" id="GO:0005576">
    <property type="term" value="C:extracellular region"/>
    <property type="evidence" value="ECO:0007669"/>
    <property type="project" value="TreeGrafter"/>
</dbReference>
<dbReference type="RefSeq" id="WP_024024934.1">
    <property type="nucleotide sequence ID" value="NZ_AYOZ01000045.1"/>
</dbReference>
<evidence type="ECO:0000256" key="3">
    <source>
        <dbReference type="ARBA" id="ARBA00022729"/>
    </source>
</evidence>
<accession>W1RT30</accession>
<proteinExistence type="inferred from homology"/>
<dbReference type="OrthoDB" id="8994218at2"/>
<name>W1RT30_9GAMM</name>
<feature type="signal peptide" evidence="4">
    <location>
        <begin position="1"/>
        <end position="22"/>
    </location>
</feature>
<evidence type="ECO:0000256" key="4">
    <source>
        <dbReference type="SAM" id="SignalP"/>
    </source>
</evidence>
<comment type="similarity">
    <text evidence="1">Belongs to the bacterial solute-binding protein 3 family.</text>
</comment>
<dbReference type="AlphaFoldDB" id="W1RT30"/>
<evidence type="ECO:0000313" key="6">
    <source>
        <dbReference type="EMBL" id="ETI58769.1"/>
    </source>
</evidence>
<dbReference type="EMBL" id="AYOZ01000045">
    <property type="protein sequence ID" value="ETI58769.1"/>
    <property type="molecule type" value="Genomic_DNA"/>
</dbReference>
<gene>
    <name evidence="6" type="ORF">D104_14410</name>
</gene>
<dbReference type="Gene3D" id="3.40.190.10">
    <property type="entry name" value="Periplasmic binding protein-like II"/>
    <property type="match status" value="2"/>
</dbReference>
<dbReference type="PANTHER" id="PTHR30085">
    <property type="entry name" value="AMINO ACID ABC TRANSPORTER PERMEASE"/>
    <property type="match status" value="1"/>
</dbReference>
<dbReference type="GO" id="GO:0006865">
    <property type="term" value="P:amino acid transport"/>
    <property type="evidence" value="ECO:0007669"/>
    <property type="project" value="TreeGrafter"/>
</dbReference>
<organism evidence="6 7">
    <name type="scientific">Marinomonas profundimaris</name>
    <dbReference type="NCBI Taxonomy" id="1208321"/>
    <lineage>
        <taxon>Bacteria</taxon>
        <taxon>Pseudomonadati</taxon>
        <taxon>Pseudomonadota</taxon>
        <taxon>Gammaproteobacteria</taxon>
        <taxon>Oceanospirillales</taxon>
        <taxon>Oceanospirillaceae</taxon>
        <taxon>Marinomonas</taxon>
    </lineage>
</organism>
<dbReference type="eggNOG" id="COG0834">
    <property type="taxonomic scope" value="Bacteria"/>
</dbReference>
<dbReference type="Pfam" id="PF00497">
    <property type="entry name" value="SBP_bac_3"/>
    <property type="match status" value="1"/>
</dbReference>
<keyword evidence="2" id="KW-0813">Transport</keyword>
<dbReference type="SMART" id="SM00062">
    <property type="entry name" value="PBPb"/>
    <property type="match status" value="1"/>
</dbReference>
<dbReference type="STRING" id="1208321.D104_14410"/>
<dbReference type="PATRIC" id="fig|1208321.3.peg.2874"/>
<dbReference type="Proteomes" id="UP000018857">
    <property type="component" value="Unassembled WGS sequence"/>
</dbReference>